<organism evidence="2 3">
    <name type="scientific">Eimeria praecox</name>
    <dbReference type="NCBI Taxonomy" id="51316"/>
    <lineage>
        <taxon>Eukaryota</taxon>
        <taxon>Sar</taxon>
        <taxon>Alveolata</taxon>
        <taxon>Apicomplexa</taxon>
        <taxon>Conoidasida</taxon>
        <taxon>Coccidia</taxon>
        <taxon>Eucoccidiorida</taxon>
        <taxon>Eimeriorina</taxon>
        <taxon>Eimeriidae</taxon>
        <taxon>Eimeria</taxon>
    </lineage>
</organism>
<keyword evidence="3" id="KW-1185">Reference proteome</keyword>
<evidence type="ECO:0000313" key="2">
    <source>
        <dbReference type="EMBL" id="CDI74094.1"/>
    </source>
</evidence>
<accession>U6G663</accession>
<evidence type="ECO:0000256" key="1">
    <source>
        <dbReference type="SAM" id="MobiDB-lite"/>
    </source>
</evidence>
<dbReference type="EMBL" id="HG689702">
    <property type="protein sequence ID" value="CDI74094.1"/>
    <property type="molecule type" value="Genomic_DNA"/>
</dbReference>
<protein>
    <submittedName>
        <fullName evidence="2">Uncharacterized protein</fullName>
    </submittedName>
</protein>
<reference evidence="2" key="2">
    <citation type="submission" date="2013-10" db="EMBL/GenBank/DDBJ databases">
        <authorList>
            <person name="Aslett M."/>
        </authorList>
    </citation>
    <scope>NUCLEOTIDE SEQUENCE [LARGE SCALE GENOMIC DNA]</scope>
    <source>
        <strain evidence="2">Houghton</strain>
    </source>
</reference>
<reference evidence="2" key="1">
    <citation type="submission" date="2013-10" db="EMBL/GenBank/DDBJ databases">
        <title>Genomic analysis of the causative agents of coccidiosis in chickens.</title>
        <authorList>
            <person name="Reid A.J."/>
            <person name="Blake D."/>
            <person name="Billington K."/>
            <person name="Browne H."/>
            <person name="Dunn M."/>
            <person name="Hung S."/>
            <person name="Kawahara F."/>
            <person name="Miranda-Saavedra D."/>
            <person name="Mourier T."/>
            <person name="Nagra H."/>
            <person name="Otto T.D."/>
            <person name="Rawlings N."/>
            <person name="Sanchez A."/>
            <person name="Sanders M."/>
            <person name="Subramaniam C."/>
            <person name="Tay Y."/>
            <person name="Dear P."/>
            <person name="Doerig C."/>
            <person name="Gruber A."/>
            <person name="Parkinson J."/>
            <person name="Shirley M."/>
            <person name="Wan K.L."/>
            <person name="Berriman M."/>
            <person name="Tomley F."/>
            <person name="Pain A."/>
        </authorList>
    </citation>
    <scope>NUCLEOTIDE SEQUENCE [LARGE SCALE GENOMIC DNA]</scope>
    <source>
        <strain evidence="2">Houghton</strain>
    </source>
</reference>
<dbReference type="AlphaFoldDB" id="U6G663"/>
<dbReference type="VEuPathDB" id="ToxoDB:EPH_0001430"/>
<feature type="compositionally biased region" description="Basic and acidic residues" evidence="1">
    <location>
        <begin position="89"/>
        <end position="106"/>
    </location>
</feature>
<evidence type="ECO:0000313" key="3">
    <source>
        <dbReference type="Proteomes" id="UP000018201"/>
    </source>
</evidence>
<dbReference type="Proteomes" id="UP000018201">
    <property type="component" value="Unassembled WGS sequence"/>
</dbReference>
<proteinExistence type="predicted"/>
<name>U6G663_9EIME</name>
<sequence>MSERSKFEQAKLSKGRYNEKYQSLVIRSPMVGMEVLHDRFTTEIFPQSVNLGAAGGKLNFEMAAQIEEYLFTKERQGAIHTALAEKEESRLMNSAEELKRWDSDQRRKGKNQSGQGKKSLRNVQCFDGSRKGYLPHRQIIL</sequence>
<gene>
    <name evidence="2" type="ORF">EPH_0001430</name>
</gene>
<feature type="region of interest" description="Disordered" evidence="1">
    <location>
        <begin position="89"/>
        <end position="121"/>
    </location>
</feature>